<evidence type="ECO:0000313" key="2">
    <source>
        <dbReference type="EMBL" id="JAC99885.1"/>
    </source>
</evidence>
<reference evidence="2" key="1">
    <citation type="submission" date="2014-11" db="EMBL/GenBank/DDBJ databases">
        <authorList>
            <person name="Geib S."/>
        </authorList>
    </citation>
    <scope>NUCLEOTIDE SEQUENCE</scope>
</reference>
<organism evidence="2">
    <name type="scientific">Zeugodacus cucurbitae</name>
    <name type="common">Melon fruit fly</name>
    <name type="synonym">Bactrocera cucurbitae</name>
    <dbReference type="NCBI Taxonomy" id="28588"/>
    <lineage>
        <taxon>Eukaryota</taxon>
        <taxon>Metazoa</taxon>
        <taxon>Ecdysozoa</taxon>
        <taxon>Arthropoda</taxon>
        <taxon>Hexapoda</taxon>
        <taxon>Insecta</taxon>
        <taxon>Pterygota</taxon>
        <taxon>Neoptera</taxon>
        <taxon>Endopterygota</taxon>
        <taxon>Diptera</taxon>
        <taxon>Brachycera</taxon>
        <taxon>Muscomorpha</taxon>
        <taxon>Tephritoidea</taxon>
        <taxon>Tephritidae</taxon>
        <taxon>Zeugodacus</taxon>
        <taxon>Zeugodacus</taxon>
    </lineage>
</organism>
<protein>
    <submittedName>
        <fullName evidence="2">Transposable element Tc3 transposase</fullName>
    </submittedName>
</protein>
<reference evidence="2" key="2">
    <citation type="journal article" date="2015" name="Gigascience">
        <title>Reconstructing a comprehensive transcriptome assembly of a white-pupal translocated strain of the pest fruit fly Bactrocera cucurbitae.</title>
        <authorList>
            <person name="Sim S.B."/>
            <person name="Calla B."/>
            <person name="Hall B."/>
            <person name="DeRego T."/>
            <person name="Geib S.M."/>
        </authorList>
    </citation>
    <scope>NUCLEOTIDE SEQUENCE</scope>
</reference>
<evidence type="ECO:0000259" key="1">
    <source>
        <dbReference type="Pfam" id="PF16087"/>
    </source>
</evidence>
<dbReference type="AlphaFoldDB" id="A0A0A1WMK8"/>
<feature type="domain" description="DUF4817" evidence="1">
    <location>
        <begin position="5"/>
        <end position="54"/>
    </location>
</feature>
<dbReference type="PANTHER" id="PTHR47326:SF1">
    <property type="entry name" value="HTH PSQ-TYPE DOMAIN-CONTAINING PROTEIN"/>
    <property type="match status" value="1"/>
</dbReference>
<dbReference type="EMBL" id="GBXI01014406">
    <property type="protein sequence ID" value="JAC99885.1"/>
    <property type="molecule type" value="Transcribed_RNA"/>
</dbReference>
<accession>A0A0A1WMK8</accession>
<dbReference type="GO" id="GO:0003676">
    <property type="term" value="F:nucleic acid binding"/>
    <property type="evidence" value="ECO:0007669"/>
    <property type="project" value="InterPro"/>
</dbReference>
<dbReference type="Gene3D" id="3.30.420.10">
    <property type="entry name" value="Ribonuclease H-like superfamily/Ribonuclease H"/>
    <property type="match status" value="1"/>
</dbReference>
<dbReference type="Pfam" id="PF16087">
    <property type="entry name" value="DUF4817"/>
    <property type="match status" value="1"/>
</dbReference>
<dbReference type="InterPro" id="IPR036397">
    <property type="entry name" value="RNaseH_sf"/>
</dbReference>
<sequence length="361" mass="42499">MNRLTNEQRLQIIEFYYQNQCSVRNVFRALRPIYGLHNRPSEQTINAIVTKFRTQFTLLDIKPTTRMRTVRTEENIASVSESVAEDREMSIRRRSQQLGLCHSTTWKILRKDLGVKPYKIQLVQELKPNDLPQRRIFSEWALEKLAENPLFYRQILFSDEAHFWLNGYVNKQNCRIWGEEQPEAVQELPMHPEKCTVWCGLYAGGIIGPYFFKDAVGRNVTVNGDRYRSMLTNFLLPKMEELNLVDMWFQQDGATCHTARDSMAILRENFGEQFISRNGPVSWPPRSCDLTPLDYFLWGYVKSKVYRNKPATIPALEDNISEEIRAIPAEMLEKVAQNWTFRMDHLRRSRGQHLNEIIFKK</sequence>
<gene>
    <name evidence="2" type="primary">tc3a_2</name>
    <name evidence="2" type="ORF">g.56274</name>
</gene>
<dbReference type="InterPro" id="IPR032135">
    <property type="entry name" value="DUF4817"/>
</dbReference>
<proteinExistence type="predicted"/>
<name>A0A0A1WMK8_ZEUCU</name>
<dbReference type="PANTHER" id="PTHR47326">
    <property type="entry name" value="TRANSPOSABLE ELEMENT TC3 TRANSPOSASE-LIKE PROTEIN"/>
    <property type="match status" value="1"/>
</dbReference>